<feature type="domain" description="HTH marR-type" evidence="4">
    <location>
        <begin position="8"/>
        <end position="141"/>
    </location>
</feature>
<reference evidence="5 6" key="1">
    <citation type="submission" date="2020-08" db="EMBL/GenBank/DDBJ databases">
        <title>Genomic Encyclopedia of Type Strains, Phase IV (KMG-IV): sequencing the most valuable type-strain genomes for metagenomic binning, comparative biology and taxonomic classification.</title>
        <authorList>
            <person name="Goeker M."/>
        </authorList>
    </citation>
    <scope>NUCLEOTIDE SEQUENCE [LARGE SCALE GENOMIC DNA]</scope>
    <source>
        <strain evidence="5 6">DSM 18233</strain>
    </source>
</reference>
<dbReference type="InterPro" id="IPR000835">
    <property type="entry name" value="HTH_MarR-typ"/>
</dbReference>
<dbReference type="GO" id="GO:0003677">
    <property type="term" value="F:DNA binding"/>
    <property type="evidence" value="ECO:0007669"/>
    <property type="project" value="UniProtKB-KW"/>
</dbReference>
<dbReference type="InterPro" id="IPR036390">
    <property type="entry name" value="WH_DNA-bd_sf"/>
</dbReference>
<protein>
    <submittedName>
        <fullName evidence="5">MarR family transcriptional regulator for hemolysin</fullName>
    </submittedName>
</protein>
<dbReference type="InterPro" id="IPR036388">
    <property type="entry name" value="WH-like_DNA-bd_sf"/>
</dbReference>
<evidence type="ECO:0000313" key="5">
    <source>
        <dbReference type="EMBL" id="MBB5193518.1"/>
    </source>
</evidence>
<dbReference type="EMBL" id="JACHHN010000011">
    <property type="protein sequence ID" value="MBB5193518.1"/>
    <property type="molecule type" value="Genomic_DNA"/>
</dbReference>
<gene>
    <name evidence="5" type="ORF">HNQ50_004275</name>
</gene>
<dbReference type="Gene3D" id="1.10.10.10">
    <property type="entry name" value="Winged helix-like DNA-binding domain superfamily/Winged helix DNA-binding domain"/>
    <property type="match status" value="1"/>
</dbReference>
<keyword evidence="6" id="KW-1185">Reference proteome</keyword>
<dbReference type="SMART" id="SM00347">
    <property type="entry name" value="HTH_MARR"/>
    <property type="match status" value="1"/>
</dbReference>
<dbReference type="GO" id="GO:0006950">
    <property type="term" value="P:response to stress"/>
    <property type="evidence" value="ECO:0007669"/>
    <property type="project" value="TreeGrafter"/>
</dbReference>
<dbReference type="PANTHER" id="PTHR33164:SF64">
    <property type="entry name" value="TRANSCRIPTIONAL REGULATOR SLYA"/>
    <property type="match status" value="1"/>
</dbReference>
<evidence type="ECO:0000259" key="4">
    <source>
        <dbReference type="PROSITE" id="PS50995"/>
    </source>
</evidence>
<comment type="caution">
    <text evidence="5">The sequence shown here is derived from an EMBL/GenBank/DDBJ whole genome shotgun (WGS) entry which is preliminary data.</text>
</comment>
<dbReference type="SUPFAM" id="SSF46785">
    <property type="entry name" value="Winged helix' DNA-binding domain"/>
    <property type="match status" value="1"/>
</dbReference>
<dbReference type="AlphaFoldDB" id="A0A840RLW6"/>
<evidence type="ECO:0000256" key="3">
    <source>
        <dbReference type="ARBA" id="ARBA00023163"/>
    </source>
</evidence>
<evidence type="ECO:0000256" key="1">
    <source>
        <dbReference type="ARBA" id="ARBA00023015"/>
    </source>
</evidence>
<evidence type="ECO:0000256" key="2">
    <source>
        <dbReference type="ARBA" id="ARBA00023125"/>
    </source>
</evidence>
<dbReference type="PANTHER" id="PTHR33164">
    <property type="entry name" value="TRANSCRIPTIONAL REGULATOR, MARR FAMILY"/>
    <property type="match status" value="1"/>
</dbReference>
<dbReference type="InterPro" id="IPR039422">
    <property type="entry name" value="MarR/SlyA-like"/>
</dbReference>
<keyword evidence="2" id="KW-0238">DNA-binding</keyword>
<proteinExistence type="predicted"/>
<evidence type="ECO:0000313" key="6">
    <source>
        <dbReference type="Proteomes" id="UP000543030"/>
    </source>
</evidence>
<dbReference type="RefSeq" id="WP_184103174.1">
    <property type="nucleotide sequence ID" value="NZ_JACHHN010000011.1"/>
</dbReference>
<keyword evidence="1" id="KW-0805">Transcription regulation</keyword>
<dbReference type="Pfam" id="PF12802">
    <property type="entry name" value="MarR_2"/>
    <property type="match status" value="1"/>
</dbReference>
<sequence length="153" mass="16552">MDDLDTLRLALTSSLLQVGRHWRQVSQDVVTVYGVSAACATPLLFIGRLGEGVRQVALADYVGIESPSLVRLLDQLCKAGLIRREVDPADRRANTLWLTDTGRAMSEKIEQDLISLRAEVLKNISQEDLQATLRVFGAIEAAAASDTDSGAAS</sequence>
<dbReference type="Proteomes" id="UP000543030">
    <property type="component" value="Unassembled WGS sequence"/>
</dbReference>
<dbReference type="PROSITE" id="PS50995">
    <property type="entry name" value="HTH_MARR_2"/>
    <property type="match status" value="1"/>
</dbReference>
<dbReference type="GO" id="GO:0003700">
    <property type="term" value="F:DNA-binding transcription factor activity"/>
    <property type="evidence" value="ECO:0007669"/>
    <property type="project" value="InterPro"/>
</dbReference>
<organism evidence="5 6">
    <name type="scientific">Silvimonas terrae</name>
    <dbReference type="NCBI Taxonomy" id="300266"/>
    <lineage>
        <taxon>Bacteria</taxon>
        <taxon>Pseudomonadati</taxon>
        <taxon>Pseudomonadota</taxon>
        <taxon>Betaproteobacteria</taxon>
        <taxon>Neisseriales</taxon>
        <taxon>Chitinibacteraceae</taxon>
        <taxon>Silvimonas</taxon>
    </lineage>
</organism>
<accession>A0A840RLW6</accession>
<name>A0A840RLW6_9NEIS</name>
<dbReference type="PRINTS" id="PR00598">
    <property type="entry name" value="HTHMARR"/>
</dbReference>
<keyword evidence="3" id="KW-0804">Transcription</keyword>